<evidence type="ECO:0000313" key="13">
    <source>
        <dbReference type="Proteomes" id="UP000573327"/>
    </source>
</evidence>
<protein>
    <submittedName>
        <fullName evidence="12">D-methionine transport system ATP-binding protein</fullName>
    </submittedName>
</protein>
<evidence type="ECO:0000256" key="5">
    <source>
        <dbReference type="ARBA" id="ARBA00022840"/>
    </source>
</evidence>
<evidence type="ECO:0000256" key="8">
    <source>
        <dbReference type="ARBA" id="ARBA00023136"/>
    </source>
</evidence>
<dbReference type="CDD" id="cd03258">
    <property type="entry name" value="ABC_MetN_methionine_transporter"/>
    <property type="match status" value="1"/>
</dbReference>
<dbReference type="InterPro" id="IPR003439">
    <property type="entry name" value="ABC_transporter-like_ATP-bd"/>
</dbReference>
<evidence type="ECO:0000256" key="10">
    <source>
        <dbReference type="ARBA" id="ARBA00063837"/>
    </source>
</evidence>
<evidence type="ECO:0000256" key="2">
    <source>
        <dbReference type="ARBA" id="ARBA00022448"/>
    </source>
</evidence>
<keyword evidence="5 12" id="KW-0067">ATP-binding</keyword>
<dbReference type="SUPFAM" id="SSF55021">
    <property type="entry name" value="ACT-like"/>
    <property type="match status" value="1"/>
</dbReference>
<keyword evidence="6" id="KW-1278">Translocase</keyword>
<dbReference type="GO" id="GO:0005524">
    <property type="term" value="F:ATP binding"/>
    <property type="evidence" value="ECO:0007669"/>
    <property type="project" value="UniProtKB-KW"/>
</dbReference>
<comment type="function">
    <text evidence="9">Part of the ABC transporter FtsEX involved in cellular division. Has ATPase activity.</text>
</comment>
<dbReference type="FunFam" id="3.40.50.300:FF:000056">
    <property type="entry name" value="Cell division ATP-binding protein FtsE"/>
    <property type="match status" value="1"/>
</dbReference>
<dbReference type="SUPFAM" id="SSF52540">
    <property type="entry name" value="P-loop containing nucleoside triphosphate hydrolases"/>
    <property type="match status" value="1"/>
</dbReference>
<dbReference type="SMART" id="SM00930">
    <property type="entry name" value="NIL"/>
    <property type="match status" value="1"/>
</dbReference>
<dbReference type="Gene3D" id="3.40.50.300">
    <property type="entry name" value="P-loop containing nucleotide triphosphate hydrolases"/>
    <property type="match status" value="1"/>
</dbReference>
<dbReference type="RefSeq" id="WP_184919264.1">
    <property type="nucleotide sequence ID" value="NZ_JACHJR010000001.1"/>
</dbReference>
<evidence type="ECO:0000256" key="6">
    <source>
        <dbReference type="ARBA" id="ARBA00022967"/>
    </source>
</evidence>
<keyword evidence="7" id="KW-0029">Amino-acid transport</keyword>
<evidence type="ECO:0000256" key="9">
    <source>
        <dbReference type="ARBA" id="ARBA00054718"/>
    </source>
</evidence>
<evidence type="ECO:0000256" key="1">
    <source>
        <dbReference type="ARBA" id="ARBA00005417"/>
    </source>
</evidence>
<dbReference type="EMBL" id="JACHJR010000001">
    <property type="protein sequence ID" value="MBB4949140.1"/>
    <property type="molecule type" value="Genomic_DNA"/>
</dbReference>
<evidence type="ECO:0000313" key="12">
    <source>
        <dbReference type="EMBL" id="MBB4949140.1"/>
    </source>
</evidence>
<evidence type="ECO:0000256" key="3">
    <source>
        <dbReference type="ARBA" id="ARBA00022475"/>
    </source>
</evidence>
<dbReference type="AlphaFoldDB" id="A0A7W7WJN5"/>
<dbReference type="InterPro" id="IPR018449">
    <property type="entry name" value="NIL_domain"/>
</dbReference>
<evidence type="ECO:0000256" key="7">
    <source>
        <dbReference type="ARBA" id="ARBA00022970"/>
    </source>
</evidence>
<dbReference type="InterPro" id="IPR050086">
    <property type="entry name" value="MetN_ABC_transporter-like"/>
</dbReference>
<keyword evidence="13" id="KW-1185">Reference proteome</keyword>
<dbReference type="PANTHER" id="PTHR43166">
    <property type="entry name" value="AMINO ACID IMPORT ATP-BINDING PROTEIN"/>
    <property type="match status" value="1"/>
</dbReference>
<accession>A0A7W7WJN5</accession>
<dbReference type="PANTHER" id="PTHR43166:SF30">
    <property type="entry name" value="METHIONINE IMPORT ATP-BINDING PROTEIN METN"/>
    <property type="match status" value="1"/>
</dbReference>
<keyword evidence="3" id="KW-1003">Cell membrane</keyword>
<comment type="caution">
    <text evidence="12">The sequence shown here is derived from an EMBL/GenBank/DDBJ whole genome shotgun (WGS) entry which is preliminary data.</text>
</comment>
<dbReference type="Pfam" id="PF00005">
    <property type="entry name" value="ABC_tran"/>
    <property type="match status" value="1"/>
</dbReference>
<proteinExistence type="inferred from homology"/>
<evidence type="ECO:0000259" key="11">
    <source>
        <dbReference type="PROSITE" id="PS50893"/>
    </source>
</evidence>
<dbReference type="InterPro" id="IPR027417">
    <property type="entry name" value="P-loop_NTPase"/>
</dbReference>
<dbReference type="Pfam" id="PF09383">
    <property type="entry name" value="NIL"/>
    <property type="match status" value="1"/>
</dbReference>
<dbReference type="InterPro" id="IPR041701">
    <property type="entry name" value="MetN_ABC"/>
</dbReference>
<name>A0A7W7WJN5_9ACTN</name>
<evidence type="ECO:0000256" key="4">
    <source>
        <dbReference type="ARBA" id="ARBA00022741"/>
    </source>
</evidence>
<dbReference type="InterPro" id="IPR017871">
    <property type="entry name" value="ABC_transporter-like_CS"/>
</dbReference>
<dbReference type="GO" id="GO:0006865">
    <property type="term" value="P:amino acid transport"/>
    <property type="evidence" value="ECO:0007669"/>
    <property type="project" value="UniProtKB-KW"/>
</dbReference>
<dbReference type="Gene3D" id="3.30.70.260">
    <property type="match status" value="1"/>
</dbReference>
<keyword evidence="4" id="KW-0547">Nucleotide-binding</keyword>
<dbReference type="InterPro" id="IPR003593">
    <property type="entry name" value="AAA+_ATPase"/>
</dbReference>
<reference evidence="12 13" key="1">
    <citation type="submission" date="2020-08" db="EMBL/GenBank/DDBJ databases">
        <title>Sequencing the genomes of 1000 actinobacteria strains.</title>
        <authorList>
            <person name="Klenk H.-P."/>
        </authorList>
    </citation>
    <scope>NUCLEOTIDE SEQUENCE [LARGE SCALE GENOMIC DNA]</scope>
    <source>
        <strain evidence="12 13">DSM 44786</strain>
    </source>
</reference>
<comment type="subunit">
    <text evidence="10">Homodimer. Forms a membrane-associated complex with FtsX.</text>
</comment>
<keyword evidence="2" id="KW-0813">Transport</keyword>
<dbReference type="GO" id="GO:0005886">
    <property type="term" value="C:plasma membrane"/>
    <property type="evidence" value="ECO:0007669"/>
    <property type="project" value="UniProtKB-ARBA"/>
</dbReference>
<dbReference type="GO" id="GO:0016887">
    <property type="term" value="F:ATP hydrolysis activity"/>
    <property type="evidence" value="ECO:0007669"/>
    <property type="project" value="InterPro"/>
</dbReference>
<dbReference type="InterPro" id="IPR045865">
    <property type="entry name" value="ACT-like_dom_sf"/>
</dbReference>
<feature type="domain" description="ABC transporter" evidence="11">
    <location>
        <begin position="2"/>
        <end position="237"/>
    </location>
</feature>
<gene>
    <name evidence="12" type="ORF">F4556_004675</name>
</gene>
<dbReference type="SMART" id="SM00382">
    <property type="entry name" value="AAA"/>
    <property type="match status" value="1"/>
</dbReference>
<dbReference type="PROSITE" id="PS00211">
    <property type="entry name" value="ABC_TRANSPORTER_1"/>
    <property type="match status" value="1"/>
</dbReference>
<dbReference type="Proteomes" id="UP000573327">
    <property type="component" value="Unassembled WGS sequence"/>
</dbReference>
<comment type="similarity">
    <text evidence="1">Belongs to the ABC transporter superfamily.</text>
</comment>
<sequence length="331" mass="36256">MIELVEVSKEYGDFRALDRVSLTVPDGGIFGVIGHSGAGKSTLLRLINQLERPTAGSVRLNGTELTGLSERRLRAHRREIGMVFQQFNLFKSRTVLGNVAYPLRLAGLPRPVVRQRALEALEFVGLGEYAKRHPEQLSGGQRQRVGIARALANSPKVLLSDEATSALDPETTLEVLDLFRRINTELGVTIVLITHEMDVLRRICDRVAVLDGGRLVETGDAYRVFAHPQHPTTAAFVRSVLPDRPAGATLTRLRGRHTGQLLTVPFTHDGDLGRGLSRLLREHRLDFSLVHGGISEVGSLPLGSLTVELHGDEADLTAFLAAWERAEVLAA</sequence>
<organism evidence="12 13">
    <name type="scientific">Kitasatospora gansuensis</name>
    <dbReference type="NCBI Taxonomy" id="258050"/>
    <lineage>
        <taxon>Bacteria</taxon>
        <taxon>Bacillati</taxon>
        <taxon>Actinomycetota</taxon>
        <taxon>Actinomycetes</taxon>
        <taxon>Kitasatosporales</taxon>
        <taxon>Streptomycetaceae</taxon>
        <taxon>Kitasatospora</taxon>
    </lineage>
</organism>
<keyword evidence="8" id="KW-0472">Membrane</keyword>
<dbReference type="PROSITE" id="PS50893">
    <property type="entry name" value="ABC_TRANSPORTER_2"/>
    <property type="match status" value="1"/>
</dbReference>